<proteinExistence type="predicted"/>
<evidence type="ECO:0000313" key="3">
    <source>
        <dbReference type="EMBL" id="CAG5045639.1"/>
    </source>
</evidence>
<organism evidence="3 4">
    <name type="scientific">Parnassius apollo</name>
    <name type="common">Apollo butterfly</name>
    <name type="synonym">Papilio apollo</name>
    <dbReference type="NCBI Taxonomy" id="110799"/>
    <lineage>
        <taxon>Eukaryota</taxon>
        <taxon>Metazoa</taxon>
        <taxon>Ecdysozoa</taxon>
        <taxon>Arthropoda</taxon>
        <taxon>Hexapoda</taxon>
        <taxon>Insecta</taxon>
        <taxon>Pterygota</taxon>
        <taxon>Neoptera</taxon>
        <taxon>Endopterygota</taxon>
        <taxon>Lepidoptera</taxon>
        <taxon>Glossata</taxon>
        <taxon>Ditrysia</taxon>
        <taxon>Papilionoidea</taxon>
        <taxon>Papilionidae</taxon>
        <taxon>Parnassiinae</taxon>
        <taxon>Parnassini</taxon>
        <taxon>Parnassius</taxon>
        <taxon>Parnassius</taxon>
    </lineage>
</organism>
<dbReference type="PANTHER" id="PTHR46599:SF3">
    <property type="entry name" value="PIGGYBAC TRANSPOSABLE ELEMENT-DERIVED PROTEIN 4"/>
    <property type="match status" value="1"/>
</dbReference>
<dbReference type="PANTHER" id="PTHR46599">
    <property type="entry name" value="PIGGYBAC TRANSPOSABLE ELEMENT-DERIVED PROTEIN 4"/>
    <property type="match status" value="1"/>
</dbReference>
<dbReference type="Pfam" id="PF13843">
    <property type="entry name" value="DDE_Tnp_1_7"/>
    <property type="match status" value="1"/>
</dbReference>
<feature type="compositionally biased region" description="Acidic residues" evidence="1">
    <location>
        <begin position="127"/>
        <end position="140"/>
    </location>
</feature>
<dbReference type="Proteomes" id="UP000691718">
    <property type="component" value="Unassembled WGS sequence"/>
</dbReference>
<accession>A0A8S3Y426</accession>
<feature type="compositionally biased region" description="Polar residues" evidence="1">
    <location>
        <begin position="94"/>
        <end position="114"/>
    </location>
</feature>
<feature type="region of interest" description="Disordered" evidence="1">
    <location>
        <begin position="90"/>
        <end position="141"/>
    </location>
</feature>
<dbReference type="OrthoDB" id="118105at2759"/>
<sequence>MNRKKFADSEIEQLLEEFFDVPESPEHSEDYLESDDEGKAQYSTVKLQSILESLDAGTENISISFLESHNSLQPSVSEFDCQPLYSVQEICSPGPSSSRVTQSRPSTGPSYTVKSSTLTSSSVPDDTSSESDTDQSDDDKECWKKVHTANWADRTKPETFDKTPLAPKRKVGDRTRSLRFFEKFFSNEVYEQNIYQTNLYAAQEKIENWSPLKLPELKAFIGIIIVMGYHILPSIDLYWSSDPGFRVNEIADIMPVKRFKKILRCLHLNDNRKQPKKQP</sequence>
<feature type="compositionally biased region" description="Low complexity" evidence="1">
    <location>
        <begin position="115"/>
        <end position="126"/>
    </location>
</feature>
<dbReference type="AlphaFoldDB" id="A0A8S3Y426"/>
<gene>
    <name evidence="3" type="ORF">PAPOLLO_LOCUS23370</name>
</gene>
<name>A0A8S3Y426_PARAO</name>
<dbReference type="InterPro" id="IPR029526">
    <property type="entry name" value="PGBD"/>
</dbReference>
<evidence type="ECO:0000259" key="2">
    <source>
        <dbReference type="Pfam" id="PF13843"/>
    </source>
</evidence>
<evidence type="ECO:0000256" key="1">
    <source>
        <dbReference type="SAM" id="MobiDB-lite"/>
    </source>
</evidence>
<comment type="caution">
    <text evidence="3">The sequence shown here is derived from an EMBL/GenBank/DDBJ whole genome shotgun (WGS) entry which is preliminary data.</text>
</comment>
<evidence type="ECO:0000313" key="4">
    <source>
        <dbReference type="Proteomes" id="UP000691718"/>
    </source>
</evidence>
<dbReference type="EMBL" id="CAJQZP010001427">
    <property type="protein sequence ID" value="CAG5045639.1"/>
    <property type="molecule type" value="Genomic_DNA"/>
</dbReference>
<protein>
    <submittedName>
        <fullName evidence="3">(apollo) hypothetical protein</fullName>
    </submittedName>
</protein>
<keyword evidence="4" id="KW-1185">Reference proteome</keyword>
<reference evidence="3" key="1">
    <citation type="submission" date="2021-04" db="EMBL/GenBank/DDBJ databases">
        <authorList>
            <person name="Tunstrom K."/>
        </authorList>
    </citation>
    <scope>NUCLEOTIDE SEQUENCE</scope>
</reference>
<feature type="domain" description="PiggyBac transposable element-derived protein" evidence="2">
    <location>
        <begin position="178"/>
        <end position="276"/>
    </location>
</feature>
<feature type="region of interest" description="Disordered" evidence="1">
    <location>
        <begin position="18"/>
        <end position="39"/>
    </location>
</feature>